<dbReference type="GeneID" id="70190712"/>
<evidence type="ECO:0000256" key="1">
    <source>
        <dbReference type="ARBA" id="ARBA00004123"/>
    </source>
</evidence>
<feature type="region of interest" description="Disordered" evidence="4">
    <location>
        <begin position="625"/>
        <end position="660"/>
    </location>
</feature>
<dbReference type="Proteomes" id="UP000756346">
    <property type="component" value="Unassembled WGS sequence"/>
</dbReference>
<feature type="compositionally biased region" description="Gly residues" evidence="4">
    <location>
        <begin position="530"/>
        <end position="541"/>
    </location>
</feature>
<dbReference type="SUPFAM" id="SSF57701">
    <property type="entry name" value="Zn2/Cys6 DNA-binding domain"/>
    <property type="match status" value="1"/>
</dbReference>
<feature type="region of interest" description="Disordered" evidence="4">
    <location>
        <begin position="132"/>
        <end position="156"/>
    </location>
</feature>
<feature type="compositionally biased region" description="Basic and acidic residues" evidence="4">
    <location>
        <begin position="737"/>
        <end position="746"/>
    </location>
</feature>
<dbReference type="GO" id="GO:0003677">
    <property type="term" value="F:DNA binding"/>
    <property type="evidence" value="ECO:0007669"/>
    <property type="project" value="InterPro"/>
</dbReference>
<protein>
    <recommendedName>
        <fullName evidence="5">Zn(2)-C6 fungal-type domain-containing protein</fullName>
    </recommendedName>
</protein>
<keyword evidence="2" id="KW-0479">Metal-binding</keyword>
<feature type="domain" description="Zn(2)-C6 fungal-type" evidence="5">
    <location>
        <begin position="20"/>
        <end position="51"/>
    </location>
</feature>
<keyword evidence="7" id="KW-1185">Reference proteome</keyword>
<dbReference type="CDD" id="cd12148">
    <property type="entry name" value="fungal_TF_MHR"/>
    <property type="match status" value="1"/>
</dbReference>
<dbReference type="InterPro" id="IPR001138">
    <property type="entry name" value="Zn2Cys6_DnaBD"/>
</dbReference>
<dbReference type="InterPro" id="IPR050613">
    <property type="entry name" value="Sec_Metabolite_Reg"/>
</dbReference>
<name>A0A9P8XY33_9PEZI</name>
<dbReference type="SMART" id="SM00906">
    <property type="entry name" value="Fungal_trans"/>
    <property type="match status" value="1"/>
</dbReference>
<dbReference type="PROSITE" id="PS00463">
    <property type="entry name" value="ZN2_CY6_FUNGAL_1"/>
    <property type="match status" value="1"/>
</dbReference>
<feature type="compositionally biased region" description="Polar residues" evidence="4">
    <location>
        <begin position="636"/>
        <end position="647"/>
    </location>
</feature>
<feature type="region of interest" description="Disordered" evidence="4">
    <location>
        <begin position="409"/>
        <end position="432"/>
    </location>
</feature>
<proteinExistence type="predicted"/>
<evidence type="ECO:0000259" key="5">
    <source>
        <dbReference type="PROSITE" id="PS50048"/>
    </source>
</evidence>
<keyword evidence="3" id="KW-0539">Nucleus</keyword>
<accession>A0A9P8XY33</accession>
<dbReference type="Pfam" id="PF00172">
    <property type="entry name" value="Zn_clus"/>
    <property type="match status" value="1"/>
</dbReference>
<feature type="compositionally biased region" description="Acidic residues" evidence="4">
    <location>
        <begin position="747"/>
        <end position="760"/>
    </location>
</feature>
<dbReference type="RefSeq" id="XP_046008479.1">
    <property type="nucleotide sequence ID" value="XM_046161166.1"/>
</dbReference>
<sequence length="909" mass="98696">MMDTESTSRRVEKRNRPPISCEACRTRKLKCSRTLPCDSCVRRDKAASCSYASNAVRSGGRPSGSGNGARSAKSRDLKDRLSSLETLVSSFLAQGKAQETSLPGALNEALVVGKNGLQSKIDMTADKLRQTSMSSGYTQNRKILPSPASQAATTGAGTSDAVQTAVNYVDPSHWLSILDDIKEVREHLAETSDHSASTSSASHTPDTATASEMPSGGSDASLLLGGVPGLQSSATLDEILARLPARSVCDMLLSWYFNSQFMVLGVLHPAQFQSEYQRFWMSPRTTSPLWIGLLFAVLGIATCLRTISGITSEATDKDTTATAVASIPTFQQSTLQCLSLGRYATANAHALEAFLLHLQVTFMGHALAAVSSPCAAARLSNNTALIEAWFLMGTIIRLAFRMGYHREDPSLSSAPQPHNNASNGSGSRQPGAKRVTVFEAEMRRRVWLNIFQIDALLSFQIGLPSMIPQDACDTRMPLNLDNTDLFPKMTALPPPKPLEQQTSVLYTIVKAGVMAVFKKITGHTMALPRGDGGGGGGGGGGNEDEHTEERYTAEQQYDRMTAALDAEMRHVYSSQVPELMRARDVGQTSIMDNACLICQRSTVEILHLKGLVVLHRRYVTYSRHHERGNGHDADGNATNSQPAGSLTQDEQQKQQQQQQHRGFRRACVAAALDILARQADLHAACSPDGRLYHDRWMVICAVATSDYLLAAMVVCLDLSVRMRSVGRSSSRRGHGMHRLERDQRQDEDGEHNDGDDDNDDLLSAREYQALQTSHRIYAAASQVSPDARVAAQALGLMLRKIAESDAAVVEADASVIGGGATGPTTTTTTYTPDGMESTPSMTWDYSPSSIAQAKPQFEPVDLVYDPEELSYAIPMSMMIDGSESIDWGLLDQFIQNIDPSIQDQPMELL</sequence>
<feature type="region of interest" description="Disordered" evidence="4">
    <location>
        <begin position="726"/>
        <end position="760"/>
    </location>
</feature>
<feature type="compositionally biased region" description="Polar residues" evidence="4">
    <location>
        <begin position="410"/>
        <end position="428"/>
    </location>
</feature>
<comment type="caution">
    <text evidence="6">The sequence shown here is derived from an EMBL/GenBank/DDBJ whole genome shotgun (WGS) entry which is preliminary data.</text>
</comment>
<evidence type="ECO:0000256" key="2">
    <source>
        <dbReference type="ARBA" id="ARBA00022723"/>
    </source>
</evidence>
<dbReference type="GO" id="GO:0008270">
    <property type="term" value="F:zinc ion binding"/>
    <property type="evidence" value="ECO:0007669"/>
    <property type="project" value="InterPro"/>
</dbReference>
<dbReference type="PANTHER" id="PTHR31001:SF49">
    <property type="entry name" value="ZN(II)2CYS6 TRANSCRIPTION FACTOR (EUROFUNG)"/>
    <property type="match status" value="1"/>
</dbReference>
<dbReference type="EMBL" id="JAGTJQ010000009">
    <property type="protein sequence ID" value="KAH7024931.1"/>
    <property type="molecule type" value="Genomic_DNA"/>
</dbReference>
<dbReference type="PROSITE" id="PS50048">
    <property type="entry name" value="ZN2_CY6_FUNGAL_2"/>
    <property type="match status" value="1"/>
</dbReference>
<dbReference type="GO" id="GO:0000981">
    <property type="term" value="F:DNA-binding transcription factor activity, RNA polymerase II-specific"/>
    <property type="evidence" value="ECO:0007669"/>
    <property type="project" value="InterPro"/>
</dbReference>
<dbReference type="GO" id="GO:0005634">
    <property type="term" value="C:nucleus"/>
    <property type="evidence" value="ECO:0007669"/>
    <property type="project" value="UniProtKB-SubCell"/>
</dbReference>
<dbReference type="Pfam" id="PF04082">
    <property type="entry name" value="Fungal_trans"/>
    <property type="match status" value="1"/>
</dbReference>
<feature type="region of interest" description="Disordered" evidence="4">
    <location>
        <begin position="527"/>
        <end position="552"/>
    </location>
</feature>
<dbReference type="SMART" id="SM00066">
    <property type="entry name" value="GAL4"/>
    <property type="match status" value="1"/>
</dbReference>
<evidence type="ECO:0000313" key="7">
    <source>
        <dbReference type="Proteomes" id="UP000756346"/>
    </source>
</evidence>
<comment type="subcellular location">
    <subcellularLocation>
        <location evidence="1">Nucleus</location>
    </subcellularLocation>
</comment>
<evidence type="ECO:0000256" key="4">
    <source>
        <dbReference type="SAM" id="MobiDB-lite"/>
    </source>
</evidence>
<feature type="compositionally biased region" description="Polar residues" evidence="4">
    <location>
        <begin position="132"/>
        <end position="141"/>
    </location>
</feature>
<organism evidence="6 7">
    <name type="scientific">Microdochium trichocladiopsis</name>
    <dbReference type="NCBI Taxonomy" id="1682393"/>
    <lineage>
        <taxon>Eukaryota</taxon>
        <taxon>Fungi</taxon>
        <taxon>Dikarya</taxon>
        <taxon>Ascomycota</taxon>
        <taxon>Pezizomycotina</taxon>
        <taxon>Sordariomycetes</taxon>
        <taxon>Xylariomycetidae</taxon>
        <taxon>Xylariales</taxon>
        <taxon>Microdochiaceae</taxon>
        <taxon>Microdochium</taxon>
    </lineage>
</organism>
<feature type="region of interest" description="Disordered" evidence="4">
    <location>
        <begin position="188"/>
        <end position="215"/>
    </location>
</feature>
<feature type="region of interest" description="Disordered" evidence="4">
    <location>
        <begin position="54"/>
        <end position="77"/>
    </location>
</feature>
<reference evidence="6" key="1">
    <citation type="journal article" date="2021" name="Nat. Commun.">
        <title>Genetic determinants of endophytism in the Arabidopsis root mycobiome.</title>
        <authorList>
            <person name="Mesny F."/>
            <person name="Miyauchi S."/>
            <person name="Thiergart T."/>
            <person name="Pickel B."/>
            <person name="Atanasova L."/>
            <person name="Karlsson M."/>
            <person name="Huettel B."/>
            <person name="Barry K.W."/>
            <person name="Haridas S."/>
            <person name="Chen C."/>
            <person name="Bauer D."/>
            <person name="Andreopoulos W."/>
            <person name="Pangilinan J."/>
            <person name="LaButti K."/>
            <person name="Riley R."/>
            <person name="Lipzen A."/>
            <person name="Clum A."/>
            <person name="Drula E."/>
            <person name="Henrissat B."/>
            <person name="Kohler A."/>
            <person name="Grigoriev I.V."/>
            <person name="Martin F.M."/>
            <person name="Hacquard S."/>
        </authorList>
    </citation>
    <scope>NUCLEOTIDE SEQUENCE</scope>
    <source>
        <strain evidence="6">MPI-CAGE-CH-0230</strain>
    </source>
</reference>
<dbReference type="OrthoDB" id="4934715at2759"/>
<dbReference type="PANTHER" id="PTHR31001">
    <property type="entry name" value="UNCHARACTERIZED TRANSCRIPTIONAL REGULATORY PROTEIN"/>
    <property type="match status" value="1"/>
</dbReference>
<dbReference type="InterPro" id="IPR007219">
    <property type="entry name" value="XnlR_reg_dom"/>
</dbReference>
<dbReference type="CDD" id="cd00067">
    <property type="entry name" value="GAL4"/>
    <property type="match status" value="1"/>
</dbReference>
<evidence type="ECO:0000256" key="3">
    <source>
        <dbReference type="ARBA" id="ARBA00023242"/>
    </source>
</evidence>
<dbReference type="InterPro" id="IPR036864">
    <property type="entry name" value="Zn2-C6_fun-type_DNA-bd_sf"/>
</dbReference>
<dbReference type="AlphaFoldDB" id="A0A9P8XY33"/>
<feature type="compositionally biased region" description="Low complexity" evidence="4">
    <location>
        <begin position="194"/>
        <end position="215"/>
    </location>
</feature>
<dbReference type="Gene3D" id="4.10.240.10">
    <property type="entry name" value="Zn(2)-C6 fungal-type DNA-binding domain"/>
    <property type="match status" value="1"/>
</dbReference>
<feature type="compositionally biased region" description="Basic and acidic residues" evidence="4">
    <location>
        <begin position="543"/>
        <end position="552"/>
    </location>
</feature>
<dbReference type="GO" id="GO:0006351">
    <property type="term" value="P:DNA-templated transcription"/>
    <property type="evidence" value="ECO:0007669"/>
    <property type="project" value="InterPro"/>
</dbReference>
<evidence type="ECO:0000313" key="6">
    <source>
        <dbReference type="EMBL" id="KAH7024931.1"/>
    </source>
</evidence>
<gene>
    <name evidence="6" type="ORF">B0I36DRAFT_387345</name>
</gene>